<keyword evidence="1" id="KW-0227">DNA damage</keyword>
<dbReference type="SUPFAM" id="SSF54001">
    <property type="entry name" value="Cysteine proteinases"/>
    <property type="match status" value="1"/>
</dbReference>
<dbReference type="GO" id="GO:0043139">
    <property type="term" value="F:5'-3' DNA helicase activity"/>
    <property type="evidence" value="ECO:0007669"/>
    <property type="project" value="UniProtKB-EC"/>
</dbReference>
<dbReference type="InterPro" id="IPR027417">
    <property type="entry name" value="P-loop_NTPase"/>
</dbReference>
<dbReference type="InterPro" id="IPR010285">
    <property type="entry name" value="DNA_helicase_pif1-like_DEAD"/>
</dbReference>
<dbReference type="PANTHER" id="PTHR47642">
    <property type="entry name" value="ATP-DEPENDENT DNA HELICASE"/>
    <property type="match status" value="1"/>
</dbReference>
<dbReference type="SUPFAM" id="SSF52540">
    <property type="entry name" value="P-loop containing nucleoside triphosphate hydrolases"/>
    <property type="match status" value="2"/>
</dbReference>
<keyword evidence="1" id="KW-0233">DNA recombination</keyword>
<comment type="cofactor">
    <cofactor evidence="1">
        <name>Mg(2+)</name>
        <dbReference type="ChEBI" id="CHEBI:18420"/>
    </cofactor>
</comment>
<keyword evidence="3" id="KW-1185">Reference proteome</keyword>
<dbReference type="GO" id="GO:0000723">
    <property type="term" value="P:telomere maintenance"/>
    <property type="evidence" value="ECO:0007669"/>
    <property type="project" value="InterPro"/>
</dbReference>
<protein>
    <recommendedName>
        <fullName evidence="1">ATP-dependent DNA helicase</fullName>
        <ecNumber evidence="1">5.6.2.3</ecNumber>
    </recommendedName>
</protein>
<dbReference type="GO" id="GO:0006281">
    <property type="term" value="P:DNA repair"/>
    <property type="evidence" value="ECO:0007669"/>
    <property type="project" value="UniProtKB-KW"/>
</dbReference>
<dbReference type="Gene3D" id="3.40.50.300">
    <property type="entry name" value="P-loop containing nucleotide triphosphate hydrolases"/>
    <property type="match status" value="1"/>
</dbReference>
<name>A0A914YTW1_9BILA</name>
<keyword evidence="1" id="KW-0347">Helicase</keyword>
<accession>A0A914YTW1</accession>
<evidence type="ECO:0000259" key="2">
    <source>
        <dbReference type="Pfam" id="PF05970"/>
    </source>
</evidence>
<reference evidence="4" key="1">
    <citation type="submission" date="2022-11" db="UniProtKB">
        <authorList>
            <consortium name="WormBaseParasite"/>
        </authorList>
    </citation>
    <scope>IDENTIFICATION</scope>
</reference>
<keyword evidence="1" id="KW-0234">DNA repair</keyword>
<dbReference type="PANTHER" id="PTHR47642:SF6">
    <property type="entry name" value="ATP-DEPENDENT DNA HELICASE"/>
    <property type="match status" value="1"/>
</dbReference>
<keyword evidence="1" id="KW-0378">Hydrolase</keyword>
<proteinExistence type="inferred from homology"/>
<comment type="catalytic activity">
    <reaction evidence="1">
        <text>ATP + H2O = ADP + phosphate + H(+)</text>
        <dbReference type="Rhea" id="RHEA:13065"/>
        <dbReference type="ChEBI" id="CHEBI:15377"/>
        <dbReference type="ChEBI" id="CHEBI:15378"/>
        <dbReference type="ChEBI" id="CHEBI:30616"/>
        <dbReference type="ChEBI" id="CHEBI:43474"/>
        <dbReference type="ChEBI" id="CHEBI:456216"/>
        <dbReference type="EC" id="5.6.2.3"/>
    </reaction>
</comment>
<dbReference type="GO" id="GO:0005524">
    <property type="term" value="F:ATP binding"/>
    <property type="evidence" value="ECO:0007669"/>
    <property type="project" value="UniProtKB-KW"/>
</dbReference>
<sequence>MIKTFDGENFECRYGFPKRSREYTKLNFKKGKLFEDKSMGWRQYELKRKLNEDLIGDYNLVLLLLWKGNINVQVLISGNNSKLIQYLTKSMPAKSLSQCEQVNNRITKNLSMTNVAKIGAQFLQNKPLGSVEIVEHLLGMPLCGSSFNVLFINTNAPEKRRKMLATKIEPENLTPENVYQTTMLDNYMPGRDVYLQKFGYYNIAAYFKIVRRDEVDQNSKTKETENREVDENVEDTDDENFIDETDYSNLCNPPDLSQFSQLSDIPSQTSTSATSATPSYIPSKEDILAQQKYGGNPFLKAGYSIFDEKSPTFCHPKIKAGTIFSSGCEKIFFLKRSKPKIPRFYLGYFDEDNFDKVNDYFRRLCIKFIPFDKEEDLKSDEDGYIKKFIDFFQNLFENYKAAANDILRITKNYHERIQLQFEAAVKLENQINEEIEEFGIEIEIDEIEKENVKQLAWLKISEIDKNLHQKMIKSLNQIQAEIFDDTVTIISEQENLKTTNNFEENEKQIISFISGVAGTGKSHLIKTLSHHLILSYTNVSEQFSAPPIIIGAPTAYAALPLHGNTIHSIFSLGESFSRFKPMTSEMASEKKVLFDNCKLIIIDEISMCSNVTLMQINLRCQEITGEKCDYCTIYSKALERLRIGATIEEDFEMFKSRIIEPAKNGEKPTFLEMAQYYLTLCEKSSSNVMAIFPKVNDVNLFNAAVMKCKNLNIINIFAKNSIDSGNSNKKNITKPWRQKSYVKNKISKFMPWSKSTSLSAQYPSGKTKLPELIRVAIGCRIVLKKNLDMSNGLINGALGILKDVKSHEILTKNDGIQIYVDKLLIEFDHALGRNYEISRDTVSYANFKGSLISRSQFPVSVAYSCTIHKGQGASLETVMVSLENLFEGGQAYVALSRVKTLEGLHISVWDERSFKVNTKAIIEYNRLRETINLPPFTIPNQNEIISSQTDTTLMLQGNGKLPILILVNENDKQNCINSTLQILRIIPNFLQWLQTCQLQTNLLNEIKEIFEYIGKNESANTEKFENTVSDLDEEATYIPEKLIQLILNNCEKEIKNLWQLNKKILAKCGYCTLEYEIPNEPINILKLVLPQSLEKLTFNELLDLNENFQEIRQCLKCSKMSPHQIKITLSWPSQFQAKYLFVSLDRYNRQESKAALKLTEHHQKGKQKIGGKLWNFIGAIEHNGASKFTGSYTPWLCDENDERKRFWHKICVDKSFEIFHFNINLSNILLYKSHC</sequence>
<keyword evidence="1" id="KW-0547">Nucleotide-binding</keyword>
<dbReference type="WBParaSite" id="PSU_v2.g3429.t1">
    <property type="protein sequence ID" value="PSU_v2.g3429.t1"/>
    <property type="gene ID" value="PSU_v2.g3429"/>
</dbReference>
<dbReference type="GO" id="GO:0006310">
    <property type="term" value="P:DNA recombination"/>
    <property type="evidence" value="ECO:0007669"/>
    <property type="project" value="UniProtKB-KW"/>
</dbReference>
<feature type="domain" description="DNA helicase Pif1-like DEAD-box helicase" evidence="2">
    <location>
        <begin position="503"/>
        <end position="623"/>
    </location>
</feature>
<dbReference type="Proteomes" id="UP000887577">
    <property type="component" value="Unplaced"/>
</dbReference>
<dbReference type="EC" id="5.6.2.3" evidence="1"/>
<dbReference type="AlphaFoldDB" id="A0A914YTW1"/>
<evidence type="ECO:0000313" key="3">
    <source>
        <dbReference type="Proteomes" id="UP000887577"/>
    </source>
</evidence>
<evidence type="ECO:0000313" key="4">
    <source>
        <dbReference type="WBParaSite" id="PSU_v2.g3429.t1"/>
    </source>
</evidence>
<comment type="similarity">
    <text evidence="1">Belongs to the helicase family.</text>
</comment>
<dbReference type="InterPro" id="IPR051055">
    <property type="entry name" value="PIF1_helicase"/>
</dbReference>
<dbReference type="GO" id="GO:0016787">
    <property type="term" value="F:hydrolase activity"/>
    <property type="evidence" value="ECO:0007669"/>
    <property type="project" value="UniProtKB-KW"/>
</dbReference>
<evidence type="ECO:0000256" key="1">
    <source>
        <dbReference type="RuleBase" id="RU363044"/>
    </source>
</evidence>
<keyword evidence="1" id="KW-0067">ATP-binding</keyword>
<dbReference type="Pfam" id="PF05970">
    <property type="entry name" value="PIF1"/>
    <property type="match status" value="1"/>
</dbReference>
<dbReference type="InterPro" id="IPR038765">
    <property type="entry name" value="Papain-like_cys_pep_sf"/>
</dbReference>
<dbReference type="CDD" id="cd18809">
    <property type="entry name" value="SF1_C_RecD"/>
    <property type="match status" value="1"/>
</dbReference>
<organism evidence="3 4">
    <name type="scientific">Panagrolaimus superbus</name>
    <dbReference type="NCBI Taxonomy" id="310955"/>
    <lineage>
        <taxon>Eukaryota</taxon>
        <taxon>Metazoa</taxon>
        <taxon>Ecdysozoa</taxon>
        <taxon>Nematoda</taxon>
        <taxon>Chromadorea</taxon>
        <taxon>Rhabditida</taxon>
        <taxon>Tylenchina</taxon>
        <taxon>Panagrolaimomorpha</taxon>
        <taxon>Panagrolaimoidea</taxon>
        <taxon>Panagrolaimidae</taxon>
        <taxon>Panagrolaimus</taxon>
    </lineage>
</organism>